<comment type="caution">
    <text evidence="5">The sequence shown here is derived from an EMBL/GenBank/DDBJ whole genome shotgun (WGS) entry which is preliminary data.</text>
</comment>
<protein>
    <recommendedName>
        <fullName evidence="2">Curli production assembly/transport component CsgE</fullName>
    </recommendedName>
</protein>
<comment type="function">
    <text evidence="1">May be involved in the biogenesis of curli organelles.</text>
</comment>
<evidence type="ECO:0000313" key="5">
    <source>
        <dbReference type="EMBL" id="GAA4403056.1"/>
    </source>
</evidence>
<gene>
    <name evidence="5" type="ORF">GCM10023187_18760</name>
</gene>
<proteinExistence type="predicted"/>
<feature type="signal peptide" evidence="4">
    <location>
        <begin position="1"/>
        <end position="18"/>
    </location>
</feature>
<dbReference type="EMBL" id="BAABHB010000003">
    <property type="protein sequence ID" value="GAA4403056.1"/>
    <property type="molecule type" value="Genomic_DNA"/>
</dbReference>
<organism evidence="5 6">
    <name type="scientific">Nibrella viscosa</name>
    <dbReference type="NCBI Taxonomy" id="1084524"/>
    <lineage>
        <taxon>Bacteria</taxon>
        <taxon>Pseudomonadati</taxon>
        <taxon>Bacteroidota</taxon>
        <taxon>Cytophagia</taxon>
        <taxon>Cytophagales</taxon>
        <taxon>Spirosomataceae</taxon>
        <taxon>Nibrella</taxon>
    </lineage>
</organism>
<evidence type="ECO:0000256" key="4">
    <source>
        <dbReference type="SAM" id="SignalP"/>
    </source>
</evidence>
<feature type="chain" id="PRO_5047241064" description="Curli production assembly/transport component CsgE" evidence="4">
    <location>
        <begin position="19"/>
        <end position="156"/>
    </location>
</feature>
<dbReference type="Proteomes" id="UP001500936">
    <property type="component" value="Unassembled WGS sequence"/>
</dbReference>
<evidence type="ECO:0000256" key="1">
    <source>
        <dbReference type="ARBA" id="ARBA00003989"/>
    </source>
</evidence>
<evidence type="ECO:0000256" key="3">
    <source>
        <dbReference type="ARBA" id="ARBA00022729"/>
    </source>
</evidence>
<evidence type="ECO:0000313" key="6">
    <source>
        <dbReference type="Proteomes" id="UP001500936"/>
    </source>
</evidence>
<keyword evidence="6" id="KW-1185">Reference proteome</keyword>
<sequence>MKPLLFLLLIALPSLAFAQVSHMGKSTDGVRNPEEPALADMGGTSLVVDNSRSKVGRDFYDLFYQHWTAPTAEGDTAQVCKQTPAVKMANWIVIAIEEIPSPGTACQIQITIDGEPVWQQFVQARQDLLADYALNAVEIVRESLTSYQEVQQQLSK</sequence>
<dbReference type="RefSeq" id="WP_345266314.1">
    <property type="nucleotide sequence ID" value="NZ_BAABHB010000003.1"/>
</dbReference>
<dbReference type="Pfam" id="PF10627">
    <property type="entry name" value="CsgE"/>
    <property type="match status" value="1"/>
</dbReference>
<keyword evidence="3 4" id="KW-0732">Signal</keyword>
<dbReference type="InterPro" id="IPR018900">
    <property type="entry name" value="Curli_CsgE"/>
</dbReference>
<evidence type="ECO:0000256" key="2">
    <source>
        <dbReference type="ARBA" id="ARBA00014024"/>
    </source>
</evidence>
<accession>A0ABP8KAX4</accession>
<name>A0ABP8KAX4_9BACT</name>
<reference evidence="6" key="1">
    <citation type="journal article" date="2019" name="Int. J. Syst. Evol. Microbiol.">
        <title>The Global Catalogue of Microorganisms (GCM) 10K type strain sequencing project: providing services to taxonomists for standard genome sequencing and annotation.</title>
        <authorList>
            <consortium name="The Broad Institute Genomics Platform"/>
            <consortium name="The Broad Institute Genome Sequencing Center for Infectious Disease"/>
            <person name="Wu L."/>
            <person name="Ma J."/>
        </authorList>
    </citation>
    <scope>NUCLEOTIDE SEQUENCE [LARGE SCALE GENOMIC DNA]</scope>
    <source>
        <strain evidence="6">JCM 17925</strain>
    </source>
</reference>